<dbReference type="Pfam" id="PF01569">
    <property type="entry name" value="PAP2"/>
    <property type="match status" value="1"/>
</dbReference>
<keyword evidence="1" id="KW-0472">Membrane</keyword>
<organism evidence="3 4">
    <name type="scientific">Saccharophagus degradans</name>
    <dbReference type="NCBI Taxonomy" id="86304"/>
    <lineage>
        <taxon>Bacteria</taxon>
        <taxon>Pseudomonadati</taxon>
        <taxon>Pseudomonadota</taxon>
        <taxon>Gammaproteobacteria</taxon>
        <taxon>Cellvibrionales</taxon>
        <taxon>Cellvibrionaceae</taxon>
        <taxon>Saccharophagus</taxon>
    </lineage>
</organism>
<dbReference type="SMART" id="SM00014">
    <property type="entry name" value="acidPPc"/>
    <property type="match status" value="1"/>
</dbReference>
<dbReference type="CDD" id="cd03396">
    <property type="entry name" value="PAP2_like_6"/>
    <property type="match status" value="1"/>
</dbReference>
<sequence length="227" mass="26030">MQINTLFNTLLRRPETWAFLACVVVFLAWPQLDLIVASAFYENGRFFANDYPIVRAIYWFFARVHFLYLLGFIAAIVFFSVRKQPVKRKATVFLLLSLILGPGILVNTILKDNSLGRPRPVHIQEFGGEFTWTPVFHYSGECKKNCSFVSGHAAIGFYWLAFAWLGRRRQWLIAGFTMGAIVGFTRIIQGGHFLSDVIFAGWFTYFTYALIAYYLGLSPVKNKKHTS</sequence>
<evidence type="ECO:0000313" key="3">
    <source>
        <dbReference type="EMBL" id="MDO6424154.1"/>
    </source>
</evidence>
<proteinExistence type="predicted"/>
<keyword evidence="1" id="KW-0812">Transmembrane</keyword>
<comment type="caution">
    <text evidence="3">The sequence shown here is derived from an EMBL/GenBank/DDBJ whole genome shotgun (WGS) entry which is preliminary data.</text>
</comment>
<evidence type="ECO:0000313" key="4">
    <source>
        <dbReference type="Proteomes" id="UP001169760"/>
    </source>
</evidence>
<dbReference type="InterPro" id="IPR000326">
    <property type="entry name" value="PAP2/HPO"/>
</dbReference>
<dbReference type="RefSeq" id="WP_303493588.1">
    <property type="nucleotide sequence ID" value="NZ_JAUOPB010000013.1"/>
</dbReference>
<feature type="transmembrane region" description="Helical" evidence="1">
    <location>
        <begin position="147"/>
        <end position="165"/>
    </location>
</feature>
<feature type="domain" description="Phosphatidic acid phosphatase type 2/haloperoxidase" evidence="2">
    <location>
        <begin position="94"/>
        <end position="213"/>
    </location>
</feature>
<keyword evidence="1" id="KW-1133">Transmembrane helix</keyword>
<feature type="transmembrane region" description="Helical" evidence="1">
    <location>
        <begin position="91"/>
        <end position="110"/>
    </location>
</feature>
<evidence type="ECO:0000256" key="1">
    <source>
        <dbReference type="SAM" id="Phobius"/>
    </source>
</evidence>
<evidence type="ECO:0000259" key="2">
    <source>
        <dbReference type="SMART" id="SM00014"/>
    </source>
</evidence>
<gene>
    <name evidence="3" type="ORF">Q4521_16835</name>
</gene>
<dbReference type="InterPro" id="IPR036938">
    <property type="entry name" value="PAP2/HPO_sf"/>
</dbReference>
<feature type="transmembrane region" description="Helical" evidence="1">
    <location>
        <begin position="17"/>
        <end position="41"/>
    </location>
</feature>
<dbReference type="Gene3D" id="1.20.144.10">
    <property type="entry name" value="Phosphatidic acid phosphatase type 2/haloperoxidase"/>
    <property type="match status" value="1"/>
</dbReference>
<reference evidence="3" key="1">
    <citation type="submission" date="2023-07" db="EMBL/GenBank/DDBJ databases">
        <title>Genome content predicts the carbon catabolic preferences of heterotrophic bacteria.</title>
        <authorList>
            <person name="Gralka M."/>
        </authorList>
    </citation>
    <scope>NUCLEOTIDE SEQUENCE</scope>
    <source>
        <strain evidence="3">I3M17_2</strain>
    </source>
</reference>
<dbReference type="SUPFAM" id="SSF48317">
    <property type="entry name" value="Acid phosphatase/Vanadium-dependent haloperoxidase"/>
    <property type="match status" value="1"/>
</dbReference>
<name>A0AAW7X9G4_9GAMM</name>
<accession>A0AAW7X9G4</accession>
<feature type="transmembrane region" description="Helical" evidence="1">
    <location>
        <begin position="56"/>
        <end position="79"/>
    </location>
</feature>
<dbReference type="AlphaFoldDB" id="A0AAW7X9G4"/>
<feature type="transmembrane region" description="Helical" evidence="1">
    <location>
        <begin position="172"/>
        <end position="191"/>
    </location>
</feature>
<dbReference type="EMBL" id="JAUOPB010000013">
    <property type="protein sequence ID" value="MDO6424154.1"/>
    <property type="molecule type" value="Genomic_DNA"/>
</dbReference>
<protein>
    <submittedName>
        <fullName evidence="3">Phosphatase PAP2 family protein</fullName>
    </submittedName>
</protein>
<dbReference type="Proteomes" id="UP001169760">
    <property type="component" value="Unassembled WGS sequence"/>
</dbReference>
<feature type="transmembrane region" description="Helical" evidence="1">
    <location>
        <begin position="197"/>
        <end position="217"/>
    </location>
</feature>